<reference evidence="3" key="1">
    <citation type="submission" date="2022-03" db="EMBL/GenBank/DDBJ databases">
        <authorList>
            <person name="Legras J.-L."/>
            <person name="Devillers H."/>
            <person name="Grondin C."/>
        </authorList>
    </citation>
    <scope>NUCLEOTIDE SEQUENCE</scope>
    <source>
        <strain evidence="3">CLIB 1423</strain>
    </source>
</reference>
<keyword evidence="1 2" id="KW-0238">DNA-binding</keyword>
<dbReference type="OrthoDB" id="1078367at2759"/>
<comment type="caution">
    <text evidence="3">The sequence shown here is derived from an EMBL/GenBank/DDBJ whole genome shotgun (WGS) entry which is preliminary data.</text>
</comment>
<dbReference type="Gene3D" id="2.40.50.140">
    <property type="entry name" value="Nucleic acid-binding proteins"/>
    <property type="match status" value="1"/>
</dbReference>
<dbReference type="InterPro" id="IPR000424">
    <property type="entry name" value="Primosome_PriB/ssb"/>
</dbReference>
<proteinExistence type="predicted"/>
<organism evidence="3 4">
    <name type="scientific">[Candida] railenensis</name>
    <dbReference type="NCBI Taxonomy" id="45579"/>
    <lineage>
        <taxon>Eukaryota</taxon>
        <taxon>Fungi</taxon>
        <taxon>Dikarya</taxon>
        <taxon>Ascomycota</taxon>
        <taxon>Saccharomycotina</taxon>
        <taxon>Pichiomycetes</taxon>
        <taxon>Debaryomycetaceae</taxon>
        <taxon>Kurtzmaniella</taxon>
    </lineage>
</organism>
<evidence type="ECO:0000256" key="1">
    <source>
        <dbReference type="ARBA" id="ARBA00023125"/>
    </source>
</evidence>
<dbReference type="AlphaFoldDB" id="A0A9P0QK72"/>
<evidence type="ECO:0000256" key="2">
    <source>
        <dbReference type="PROSITE-ProRule" id="PRU00252"/>
    </source>
</evidence>
<keyword evidence="4" id="KW-1185">Reference proteome</keyword>
<dbReference type="EMBL" id="CAKXYY010000001">
    <property type="protein sequence ID" value="CAH2350150.1"/>
    <property type="molecule type" value="Genomic_DNA"/>
</dbReference>
<dbReference type="SUPFAM" id="SSF50249">
    <property type="entry name" value="Nucleic acid-binding proteins"/>
    <property type="match status" value="1"/>
</dbReference>
<dbReference type="InterPro" id="IPR012340">
    <property type="entry name" value="NA-bd_OB-fold"/>
</dbReference>
<dbReference type="PROSITE" id="PS50935">
    <property type="entry name" value="SSB"/>
    <property type="match status" value="1"/>
</dbReference>
<evidence type="ECO:0000313" key="4">
    <source>
        <dbReference type="Proteomes" id="UP000837801"/>
    </source>
</evidence>
<dbReference type="GO" id="GO:0003697">
    <property type="term" value="F:single-stranded DNA binding"/>
    <property type="evidence" value="ECO:0007669"/>
    <property type="project" value="InterPro"/>
</dbReference>
<accession>A0A9P0QK72</accession>
<dbReference type="Proteomes" id="UP000837801">
    <property type="component" value="Unassembled WGS sequence"/>
</dbReference>
<name>A0A9P0QK72_9ASCO</name>
<gene>
    <name evidence="3" type="ORF">CLIB1423_01S03642</name>
</gene>
<evidence type="ECO:0000313" key="3">
    <source>
        <dbReference type="EMBL" id="CAH2350150.1"/>
    </source>
</evidence>
<dbReference type="Pfam" id="PF00436">
    <property type="entry name" value="SSB"/>
    <property type="match status" value="1"/>
</dbReference>
<protein>
    <submittedName>
        <fullName evidence="3">Single-stranded DNA-binding protein Rim1p, mitochondrial</fullName>
    </submittedName>
</protein>
<sequence length="140" mass="16014">MLSRSIFNQTRAFSATSAKTQFAKFSAYGFVSNVQVRETKEGAPFVTYSLGVNKPVNKTTGEKDVEYFGVTIFNEHQVNYFREYINPGARVIVDGDVRNRAYLDQEGEKKYKVNFIQKSFEKIPYPKREGAAETETVEEQ</sequence>